<proteinExistence type="predicted"/>
<dbReference type="AlphaFoldDB" id="A0A6A5T4T4"/>
<keyword evidence="2" id="KW-1185">Reference proteome</keyword>
<protein>
    <submittedName>
        <fullName evidence="1">Uncharacterized protein</fullName>
    </submittedName>
</protein>
<gene>
    <name evidence="1" type="ORF">EJ02DRAFT_24934</name>
</gene>
<evidence type="ECO:0000313" key="1">
    <source>
        <dbReference type="EMBL" id="KAF1945756.1"/>
    </source>
</evidence>
<name>A0A6A5T4T4_9PLEO</name>
<dbReference type="Proteomes" id="UP000800038">
    <property type="component" value="Unassembled WGS sequence"/>
</dbReference>
<dbReference type="EMBL" id="ML976007">
    <property type="protein sequence ID" value="KAF1945756.1"/>
    <property type="molecule type" value="Genomic_DNA"/>
</dbReference>
<organism evidence="1 2">
    <name type="scientific">Clathrospora elynae</name>
    <dbReference type="NCBI Taxonomy" id="706981"/>
    <lineage>
        <taxon>Eukaryota</taxon>
        <taxon>Fungi</taxon>
        <taxon>Dikarya</taxon>
        <taxon>Ascomycota</taxon>
        <taxon>Pezizomycotina</taxon>
        <taxon>Dothideomycetes</taxon>
        <taxon>Pleosporomycetidae</taxon>
        <taxon>Pleosporales</taxon>
        <taxon>Diademaceae</taxon>
        <taxon>Clathrospora</taxon>
    </lineage>
</organism>
<dbReference type="OrthoDB" id="3800024at2759"/>
<sequence>MLPHIQTMHLPRLRGLHIQTRSIIFTGKELEAWGSRNGWSELQHLSVSRASHLIPFISRVPQLTTLHLVADHGQGMQELEDYLQHYQDKPLGVVDILVYNHSSWADDISDAIYHTMPWSILAKVSATLTNYQSVHQPRVVFDPGYLTLSTDDLSRFQVLCPGVTDLTLDIDFTLEHATTNVLEHLGHFDRLAHLMLYVHRPSQRAGPSQDNPLSKFNSEADCGKAFGLIIQTRTKLQARQSLRVGFKEVCNYDVMENNWHAPDWTFWVNAAGQHKHRKRGTDQRLNTLSSIRAKLVSLSCQELARDEQMLQLMIDRPQISDEPTYRGEVEAQLSDYRREIAHRTRVGGMYDDDSQTLYDRWTQART</sequence>
<accession>A0A6A5T4T4</accession>
<evidence type="ECO:0000313" key="2">
    <source>
        <dbReference type="Proteomes" id="UP000800038"/>
    </source>
</evidence>
<reference evidence="1" key="1">
    <citation type="journal article" date="2020" name="Stud. Mycol.">
        <title>101 Dothideomycetes genomes: a test case for predicting lifestyles and emergence of pathogens.</title>
        <authorList>
            <person name="Haridas S."/>
            <person name="Albert R."/>
            <person name="Binder M."/>
            <person name="Bloem J."/>
            <person name="Labutti K."/>
            <person name="Salamov A."/>
            <person name="Andreopoulos B."/>
            <person name="Baker S."/>
            <person name="Barry K."/>
            <person name="Bills G."/>
            <person name="Bluhm B."/>
            <person name="Cannon C."/>
            <person name="Castanera R."/>
            <person name="Culley D."/>
            <person name="Daum C."/>
            <person name="Ezra D."/>
            <person name="Gonzalez J."/>
            <person name="Henrissat B."/>
            <person name="Kuo A."/>
            <person name="Liang C."/>
            <person name="Lipzen A."/>
            <person name="Lutzoni F."/>
            <person name="Magnuson J."/>
            <person name="Mondo S."/>
            <person name="Nolan M."/>
            <person name="Ohm R."/>
            <person name="Pangilinan J."/>
            <person name="Park H.-J."/>
            <person name="Ramirez L."/>
            <person name="Alfaro M."/>
            <person name="Sun H."/>
            <person name="Tritt A."/>
            <person name="Yoshinaga Y."/>
            <person name="Zwiers L.-H."/>
            <person name="Turgeon B."/>
            <person name="Goodwin S."/>
            <person name="Spatafora J."/>
            <person name="Crous P."/>
            <person name="Grigoriev I."/>
        </authorList>
    </citation>
    <scope>NUCLEOTIDE SEQUENCE</scope>
    <source>
        <strain evidence="1">CBS 161.51</strain>
    </source>
</reference>